<dbReference type="PRINTS" id="PR00081">
    <property type="entry name" value="GDHRDH"/>
</dbReference>
<dbReference type="Proteomes" id="UP001231616">
    <property type="component" value="Unassembled WGS sequence"/>
</dbReference>
<accession>A0ABT9GWY2</accession>
<evidence type="ECO:0000313" key="5">
    <source>
        <dbReference type="Proteomes" id="UP001231616"/>
    </source>
</evidence>
<dbReference type="RefSeq" id="WP_305892834.1">
    <property type="nucleotide sequence ID" value="NZ_JAUZVZ010000006.1"/>
</dbReference>
<comment type="caution">
    <text evidence="4">The sequence shown here is derived from an EMBL/GenBank/DDBJ whole genome shotgun (WGS) entry which is preliminary data.</text>
</comment>
<organism evidence="4 5">
    <name type="scientific">Alkalimonas collagenimarina</name>
    <dbReference type="NCBI Taxonomy" id="400390"/>
    <lineage>
        <taxon>Bacteria</taxon>
        <taxon>Pseudomonadati</taxon>
        <taxon>Pseudomonadota</taxon>
        <taxon>Gammaproteobacteria</taxon>
        <taxon>Alkalimonas</taxon>
    </lineage>
</organism>
<dbReference type="Pfam" id="PF13561">
    <property type="entry name" value="adh_short_C2"/>
    <property type="match status" value="1"/>
</dbReference>
<dbReference type="PANTHER" id="PTHR42760:SF133">
    <property type="entry name" value="3-OXOACYL-[ACYL-CARRIER-PROTEIN] REDUCTASE"/>
    <property type="match status" value="1"/>
</dbReference>
<dbReference type="SMART" id="SM00822">
    <property type="entry name" value="PKS_KR"/>
    <property type="match status" value="1"/>
</dbReference>
<feature type="domain" description="Ketoreductase" evidence="3">
    <location>
        <begin position="6"/>
        <end position="181"/>
    </location>
</feature>
<keyword evidence="2" id="KW-0560">Oxidoreductase</keyword>
<dbReference type="PANTHER" id="PTHR42760">
    <property type="entry name" value="SHORT-CHAIN DEHYDROGENASES/REDUCTASES FAMILY MEMBER"/>
    <property type="match status" value="1"/>
</dbReference>
<dbReference type="SUPFAM" id="SSF51735">
    <property type="entry name" value="NAD(P)-binding Rossmann-fold domains"/>
    <property type="match status" value="1"/>
</dbReference>
<dbReference type="InterPro" id="IPR036291">
    <property type="entry name" value="NAD(P)-bd_dom_sf"/>
</dbReference>
<protein>
    <submittedName>
        <fullName evidence="4">SDR family oxidoreductase</fullName>
    </submittedName>
</protein>
<dbReference type="InterPro" id="IPR020904">
    <property type="entry name" value="Sc_DH/Rdtase_CS"/>
</dbReference>
<evidence type="ECO:0000256" key="2">
    <source>
        <dbReference type="ARBA" id="ARBA00023002"/>
    </source>
</evidence>
<dbReference type="PRINTS" id="PR00080">
    <property type="entry name" value="SDRFAMILY"/>
</dbReference>
<proteinExistence type="inferred from homology"/>
<evidence type="ECO:0000313" key="4">
    <source>
        <dbReference type="EMBL" id="MDP4535564.1"/>
    </source>
</evidence>
<reference evidence="4 5" key="1">
    <citation type="submission" date="2023-08" db="EMBL/GenBank/DDBJ databases">
        <authorList>
            <person name="Joshi A."/>
            <person name="Thite S."/>
        </authorList>
    </citation>
    <scope>NUCLEOTIDE SEQUENCE [LARGE SCALE GENOMIC DNA]</scope>
    <source>
        <strain evidence="4 5">AC40</strain>
    </source>
</reference>
<dbReference type="InterPro" id="IPR002347">
    <property type="entry name" value="SDR_fam"/>
</dbReference>
<dbReference type="PROSITE" id="PS00061">
    <property type="entry name" value="ADH_SHORT"/>
    <property type="match status" value="1"/>
</dbReference>
<dbReference type="InterPro" id="IPR057326">
    <property type="entry name" value="KR_dom"/>
</dbReference>
<keyword evidence="5" id="KW-1185">Reference proteome</keyword>
<evidence type="ECO:0000256" key="1">
    <source>
        <dbReference type="ARBA" id="ARBA00006484"/>
    </source>
</evidence>
<sequence>MENKKGTIVISGGSRGLGFEIASQFLEQGYAVATFSRGSTEHVTALADDPRFFWKSVDGSDYQALIEFLKEAQQRLGNIVGLVNNAAIGADGVLSTMRTSDIDRALDVNLKAQIYLSKLVSKKLLQNRDGFIINISSIMGVRGLPGVSIYSATKAAMDGMTRSLAKELGRKGIRVNSVSPGYFASDMVKDLSDDILVKIERRTPLGRLGTQSEIAKLVLFLATEGHFITGQNIVIDGGFTC</sequence>
<dbReference type="EMBL" id="JAUZVZ010000006">
    <property type="protein sequence ID" value="MDP4535564.1"/>
    <property type="molecule type" value="Genomic_DNA"/>
</dbReference>
<name>A0ABT9GWY2_9GAMM</name>
<gene>
    <name evidence="4" type="ORF">Q3O60_05125</name>
</gene>
<dbReference type="Gene3D" id="3.40.50.720">
    <property type="entry name" value="NAD(P)-binding Rossmann-like Domain"/>
    <property type="match status" value="1"/>
</dbReference>
<comment type="similarity">
    <text evidence="1">Belongs to the short-chain dehydrogenases/reductases (SDR) family.</text>
</comment>
<evidence type="ECO:0000259" key="3">
    <source>
        <dbReference type="SMART" id="SM00822"/>
    </source>
</evidence>